<accession>S8APA8</accession>
<dbReference type="AlphaFoldDB" id="S8APA8"/>
<dbReference type="Proteomes" id="UP000019376">
    <property type="component" value="Unassembled WGS sequence"/>
</dbReference>
<organism evidence="1 2">
    <name type="scientific">Penicillium oxalicum (strain 114-2 / CGMCC 5302)</name>
    <name type="common">Penicillium decumbens</name>
    <dbReference type="NCBI Taxonomy" id="933388"/>
    <lineage>
        <taxon>Eukaryota</taxon>
        <taxon>Fungi</taxon>
        <taxon>Dikarya</taxon>
        <taxon>Ascomycota</taxon>
        <taxon>Pezizomycotina</taxon>
        <taxon>Eurotiomycetes</taxon>
        <taxon>Eurotiomycetidae</taxon>
        <taxon>Eurotiales</taxon>
        <taxon>Aspergillaceae</taxon>
        <taxon>Penicillium</taxon>
    </lineage>
</organism>
<name>S8APA8_PENO1</name>
<keyword evidence="2" id="KW-1185">Reference proteome</keyword>
<proteinExistence type="predicted"/>
<gene>
    <name evidence="1" type="ORF">PDE_02697</name>
</gene>
<sequence length="62" mass="6607">MGQIRLIDDGEKGGNNGDEWSQMMVQKNQISKAAPTDLGVEDGEIKADDQAKIIISTCGQSA</sequence>
<protein>
    <submittedName>
        <fullName evidence="1">Uncharacterized protein</fullName>
    </submittedName>
</protein>
<evidence type="ECO:0000313" key="1">
    <source>
        <dbReference type="EMBL" id="EPS27753.1"/>
    </source>
</evidence>
<evidence type="ECO:0000313" key="2">
    <source>
        <dbReference type="Proteomes" id="UP000019376"/>
    </source>
</evidence>
<reference evidence="1 2" key="1">
    <citation type="journal article" date="2013" name="PLoS ONE">
        <title>Genomic and secretomic analyses reveal unique features of the lignocellulolytic enzyme system of Penicillium decumbens.</title>
        <authorList>
            <person name="Liu G."/>
            <person name="Zhang L."/>
            <person name="Wei X."/>
            <person name="Zou G."/>
            <person name="Qin Y."/>
            <person name="Ma L."/>
            <person name="Li J."/>
            <person name="Zheng H."/>
            <person name="Wang S."/>
            <person name="Wang C."/>
            <person name="Xun L."/>
            <person name="Zhao G.-P."/>
            <person name="Zhou Z."/>
            <person name="Qu Y."/>
        </authorList>
    </citation>
    <scope>NUCLEOTIDE SEQUENCE [LARGE SCALE GENOMIC DNA]</scope>
    <source>
        <strain evidence="2">114-2 / CGMCC 5302</strain>
    </source>
</reference>
<dbReference type="EMBL" id="KB644410">
    <property type="protein sequence ID" value="EPS27753.1"/>
    <property type="molecule type" value="Genomic_DNA"/>
</dbReference>
<dbReference type="HOGENOM" id="CLU_2904905_0_0_1"/>